<dbReference type="AlphaFoldDB" id="A0A8H6UI72"/>
<organism evidence="3 5">
    <name type="scientific">Aspergillus hiratsukae</name>
    <dbReference type="NCBI Taxonomy" id="1194566"/>
    <lineage>
        <taxon>Eukaryota</taxon>
        <taxon>Fungi</taxon>
        <taxon>Dikarya</taxon>
        <taxon>Ascomycota</taxon>
        <taxon>Pezizomycotina</taxon>
        <taxon>Eurotiomycetes</taxon>
        <taxon>Eurotiomycetidae</taxon>
        <taxon>Eurotiales</taxon>
        <taxon>Aspergillaceae</taxon>
        <taxon>Aspergillus</taxon>
        <taxon>Aspergillus subgen. Fumigati</taxon>
    </lineage>
</organism>
<accession>A0A8H6UI72</accession>
<evidence type="ECO:0000313" key="5">
    <source>
        <dbReference type="Proteomes" id="UP000662466"/>
    </source>
</evidence>
<evidence type="ECO:0000313" key="3">
    <source>
        <dbReference type="EMBL" id="KAF7155773.1"/>
    </source>
</evidence>
<proteinExistence type="predicted"/>
<dbReference type="EMBL" id="JACBAF010002317">
    <property type="protein sequence ID" value="KAF7155758.1"/>
    <property type="molecule type" value="Genomic_DNA"/>
</dbReference>
<dbReference type="EMBL" id="JACBAF010002317">
    <property type="protein sequence ID" value="KAF7155773.1"/>
    <property type="molecule type" value="Genomic_DNA"/>
</dbReference>
<gene>
    <name evidence="1" type="ORF">CNMCM5793_009388</name>
    <name evidence="2" type="ORF">CNMCM6106_007023</name>
    <name evidence="3" type="ORF">CNMCM6106_007038</name>
</gene>
<comment type="caution">
    <text evidence="3">The sequence shown here is derived from an EMBL/GenBank/DDBJ whole genome shotgun (WGS) entry which is preliminary data.</text>
</comment>
<protein>
    <submittedName>
        <fullName evidence="3">Uncharacterized protein</fullName>
    </submittedName>
</protein>
<evidence type="ECO:0000313" key="2">
    <source>
        <dbReference type="EMBL" id="KAF7155758.1"/>
    </source>
</evidence>
<reference evidence="3" key="1">
    <citation type="submission" date="2020-06" db="EMBL/GenBank/DDBJ databases">
        <title>Draft genome sequences of strains closely related to Aspergillus parafelis and Aspergillus hiratsukae.</title>
        <authorList>
            <person name="Dos Santos R.A.C."/>
            <person name="Rivero-Menendez O."/>
            <person name="Steenwyk J.L."/>
            <person name="Mead M.E."/>
            <person name="Goldman G.H."/>
            <person name="Alastruey-Izquierdo A."/>
            <person name="Rokas A."/>
        </authorList>
    </citation>
    <scope>NUCLEOTIDE SEQUENCE</scope>
    <source>
        <strain evidence="1">CNM-CM5793</strain>
        <strain evidence="3">CNM-CM6106</strain>
    </source>
</reference>
<dbReference type="Proteomes" id="UP000662466">
    <property type="component" value="Unassembled WGS sequence"/>
</dbReference>
<keyword evidence="4" id="KW-1185">Reference proteome</keyword>
<evidence type="ECO:0000313" key="1">
    <source>
        <dbReference type="EMBL" id="KAF7121835.1"/>
    </source>
</evidence>
<sequence>MPAYTTEYPKPCHQTVNGFLQLSVSFPLTLNLRAKGSFRLIYRQSNYQAITTIEDWVELRKRHKLKKTTLGSLEDPRSGSKTKPEQFSLFRILWSPLKHRAQFKAASDIERFVVLTTSLCFNSWVKDPLMRREWHGATFHDLVDYETAYFHRGKKVEVSEINLQEAPMWLEGPPEYDMMLHWRVSGDLPDPAVQSELIDGGKKRQFDNVTPGEPHWAKRHEAESACILELGTRRCSYSIKEQVLHSRFRSLNIAAKETTTALARAKNFKSIVDQAIRRVCRLRQKETVLIYDYQVEKIFDITLMVGNKLKAIHGRVAEMKDAYGSKMNPNVLVNADSVLNGPHLSNAQFVADENYVGEALGGDKPNLKIKGVKRALQPGTPVTLFMTSYYSGGWSVQPNAMTYKHLNATALILDEGQMAYRDEVLWIESIKNRTGSHFGPRICLFTCYGSPTKDPDSEYSTGSPLAYLHPQQ</sequence>
<dbReference type="Proteomes" id="UP000630445">
    <property type="component" value="Unassembled WGS sequence"/>
</dbReference>
<evidence type="ECO:0000313" key="4">
    <source>
        <dbReference type="Proteomes" id="UP000630445"/>
    </source>
</evidence>
<dbReference type="EMBL" id="JACBAD010002038">
    <property type="protein sequence ID" value="KAF7121835.1"/>
    <property type="molecule type" value="Genomic_DNA"/>
</dbReference>
<name>A0A8H6UI72_9EURO</name>
<dbReference type="OrthoDB" id="2364732at2759"/>